<comment type="similarity">
    <text evidence="1 2">Belongs to the polypeptide deformylase family.</text>
</comment>
<comment type="caution">
    <text evidence="3">The sequence shown here is derived from an EMBL/GenBank/DDBJ whole genome shotgun (WGS) entry which is preliminary data.</text>
</comment>
<dbReference type="NCBIfam" id="NF001159">
    <property type="entry name" value="PRK00150.1-3"/>
    <property type="match status" value="1"/>
</dbReference>
<feature type="binding site" evidence="2">
    <location>
        <position position="113"/>
    </location>
    <ligand>
        <name>Fe cation</name>
        <dbReference type="ChEBI" id="CHEBI:24875"/>
    </ligand>
</feature>
<accession>A0A0W0Z208</accession>
<dbReference type="CDD" id="cd00487">
    <property type="entry name" value="Pep_deformylase"/>
    <property type="match status" value="1"/>
</dbReference>
<dbReference type="STRING" id="452.Lspi_1710"/>
<gene>
    <name evidence="2" type="primary">def</name>
    <name evidence="3" type="ORF">Lspi_1710</name>
</gene>
<dbReference type="GO" id="GO:0006412">
    <property type="term" value="P:translation"/>
    <property type="evidence" value="ECO:0007669"/>
    <property type="project" value="UniProtKB-UniRule"/>
</dbReference>
<reference evidence="3 4" key="1">
    <citation type="submission" date="2015-11" db="EMBL/GenBank/DDBJ databases">
        <title>Genomic analysis of 38 Legionella species identifies large and diverse effector repertoires.</title>
        <authorList>
            <person name="Burstein D."/>
            <person name="Amaro F."/>
            <person name="Zusman T."/>
            <person name="Lifshitz Z."/>
            <person name="Cohen O."/>
            <person name="Gilbert J.A."/>
            <person name="Pupko T."/>
            <person name="Shuman H.A."/>
            <person name="Segal G."/>
        </authorList>
    </citation>
    <scope>NUCLEOTIDE SEQUENCE [LARGE SCALE GENOMIC DNA]</scope>
    <source>
        <strain evidence="3 4">Mt.St.Helens-9</strain>
    </source>
</reference>
<dbReference type="PATRIC" id="fig|452.5.peg.1883"/>
<dbReference type="SUPFAM" id="SSF56420">
    <property type="entry name" value="Peptide deformylase"/>
    <property type="match status" value="1"/>
</dbReference>
<feature type="binding site" evidence="2">
    <location>
        <position position="159"/>
    </location>
    <ligand>
        <name>Fe cation</name>
        <dbReference type="ChEBI" id="CHEBI:24875"/>
    </ligand>
</feature>
<comment type="cofactor">
    <cofactor evidence="2">
        <name>Fe(2+)</name>
        <dbReference type="ChEBI" id="CHEBI:29033"/>
    </cofactor>
    <text evidence="2">Binds 1 Fe(2+) ion.</text>
</comment>
<organism evidence="3 4">
    <name type="scientific">Legionella spiritensis</name>
    <dbReference type="NCBI Taxonomy" id="452"/>
    <lineage>
        <taxon>Bacteria</taxon>
        <taxon>Pseudomonadati</taxon>
        <taxon>Pseudomonadota</taxon>
        <taxon>Gammaproteobacteria</taxon>
        <taxon>Legionellales</taxon>
        <taxon>Legionellaceae</taxon>
        <taxon>Legionella</taxon>
    </lineage>
</organism>
<keyword evidence="2" id="KW-0479">Metal-binding</keyword>
<evidence type="ECO:0000256" key="1">
    <source>
        <dbReference type="ARBA" id="ARBA00010759"/>
    </source>
</evidence>
<evidence type="ECO:0000256" key="2">
    <source>
        <dbReference type="HAMAP-Rule" id="MF_00163"/>
    </source>
</evidence>
<dbReference type="Proteomes" id="UP000054877">
    <property type="component" value="Unassembled WGS sequence"/>
</dbReference>
<dbReference type="GO" id="GO:0046872">
    <property type="term" value="F:metal ion binding"/>
    <property type="evidence" value="ECO:0007669"/>
    <property type="project" value="UniProtKB-KW"/>
</dbReference>
<keyword evidence="2" id="KW-0408">Iron</keyword>
<sequence>MTLSASVHALNIVTIEQSEYQHVLKTPAQIVRFPLSNDDRTLIKAMKEKLCQLHGVGLAAPQVNQSRQIIVIYIPEDAALLRDNVTPYPIHVLCNPAYEAIPGSAVKDDFEGCYSVAGKAGKVPRYERIKLSYYDEHGQRHEQIEQGFYARVLQHEIDHLNGILIIDRLTPNCVQGSIEEMNALRRAELSEEKRKLFDQLMATKLKK</sequence>
<evidence type="ECO:0000313" key="3">
    <source>
        <dbReference type="EMBL" id="KTD63162.1"/>
    </source>
</evidence>
<dbReference type="InterPro" id="IPR036821">
    <property type="entry name" value="Peptide_deformylase_sf"/>
</dbReference>
<dbReference type="PANTHER" id="PTHR10458:SF22">
    <property type="entry name" value="PEPTIDE DEFORMYLASE"/>
    <property type="match status" value="1"/>
</dbReference>
<dbReference type="EC" id="3.5.1.88" evidence="2"/>
<dbReference type="EMBL" id="LNYX01000021">
    <property type="protein sequence ID" value="KTD63162.1"/>
    <property type="molecule type" value="Genomic_DNA"/>
</dbReference>
<keyword evidence="2" id="KW-0378">Hydrolase</keyword>
<dbReference type="PANTHER" id="PTHR10458">
    <property type="entry name" value="PEPTIDE DEFORMYLASE"/>
    <property type="match status" value="1"/>
</dbReference>
<keyword evidence="4" id="KW-1185">Reference proteome</keyword>
<dbReference type="Gene3D" id="3.90.45.10">
    <property type="entry name" value="Peptide deformylase"/>
    <property type="match status" value="1"/>
</dbReference>
<dbReference type="PRINTS" id="PR01576">
    <property type="entry name" value="PDEFORMYLASE"/>
</dbReference>
<dbReference type="HAMAP" id="MF_00163">
    <property type="entry name" value="Pep_deformylase"/>
    <property type="match status" value="1"/>
</dbReference>
<dbReference type="Pfam" id="PF01327">
    <property type="entry name" value="Pep_deformylase"/>
    <property type="match status" value="1"/>
</dbReference>
<protein>
    <recommendedName>
        <fullName evidence="2">Peptide deformylase</fullName>
        <shortName evidence="2">PDF</shortName>
        <ecNumber evidence="2">3.5.1.88</ecNumber>
    </recommendedName>
    <alternativeName>
        <fullName evidence="2">Polypeptide deformylase</fullName>
    </alternativeName>
</protein>
<feature type="binding site" evidence="2">
    <location>
        <position position="155"/>
    </location>
    <ligand>
        <name>Fe cation</name>
        <dbReference type="ChEBI" id="CHEBI:24875"/>
    </ligand>
</feature>
<keyword evidence="2" id="KW-0648">Protein biosynthesis</keyword>
<comment type="catalytic activity">
    <reaction evidence="2">
        <text>N-terminal N-formyl-L-methionyl-[peptide] + H2O = N-terminal L-methionyl-[peptide] + formate</text>
        <dbReference type="Rhea" id="RHEA:24420"/>
        <dbReference type="Rhea" id="RHEA-COMP:10639"/>
        <dbReference type="Rhea" id="RHEA-COMP:10640"/>
        <dbReference type="ChEBI" id="CHEBI:15377"/>
        <dbReference type="ChEBI" id="CHEBI:15740"/>
        <dbReference type="ChEBI" id="CHEBI:49298"/>
        <dbReference type="ChEBI" id="CHEBI:64731"/>
        <dbReference type="EC" id="3.5.1.88"/>
    </reaction>
</comment>
<comment type="function">
    <text evidence="2">Removes the formyl group from the N-terminal Met of newly synthesized proteins. Requires at least a dipeptide for an efficient rate of reaction. N-terminal L-methionine is a prerequisite for activity but the enzyme has broad specificity at other positions.</text>
</comment>
<dbReference type="GO" id="GO:0042586">
    <property type="term" value="F:peptide deformylase activity"/>
    <property type="evidence" value="ECO:0007669"/>
    <property type="project" value="UniProtKB-UniRule"/>
</dbReference>
<feature type="active site" evidence="2">
    <location>
        <position position="156"/>
    </location>
</feature>
<dbReference type="RefSeq" id="WP_162264425.1">
    <property type="nucleotide sequence ID" value="NZ_CAAAII010000012.1"/>
</dbReference>
<dbReference type="AlphaFoldDB" id="A0A0W0Z208"/>
<dbReference type="PIRSF" id="PIRSF004749">
    <property type="entry name" value="Pep_def"/>
    <property type="match status" value="1"/>
</dbReference>
<evidence type="ECO:0000313" key="4">
    <source>
        <dbReference type="Proteomes" id="UP000054877"/>
    </source>
</evidence>
<dbReference type="InterPro" id="IPR023635">
    <property type="entry name" value="Peptide_deformylase"/>
</dbReference>
<name>A0A0W0Z208_LEGSP</name>
<proteinExistence type="inferred from homology"/>